<proteinExistence type="predicted"/>
<evidence type="ECO:0000313" key="1">
    <source>
        <dbReference type="EMBL" id="KAF2034181.1"/>
    </source>
</evidence>
<reference evidence="1" key="1">
    <citation type="journal article" date="2020" name="Stud. Mycol.">
        <title>101 Dothideomycetes genomes: a test case for predicting lifestyles and emergence of pathogens.</title>
        <authorList>
            <person name="Haridas S."/>
            <person name="Albert R."/>
            <person name="Binder M."/>
            <person name="Bloem J."/>
            <person name="Labutti K."/>
            <person name="Salamov A."/>
            <person name="Andreopoulos B."/>
            <person name="Baker S."/>
            <person name="Barry K."/>
            <person name="Bills G."/>
            <person name="Bluhm B."/>
            <person name="Cannon C."/>
            <person name="Castanera R."/>
            <person name="Culley D."/>
            <person name="Daum C."/>
            <person name="Ezra D."/>
            <person name="Gonzalez J."/>
            <person name="Henrissat B."/>
            <person name="Kuo A."/>
            <person name="Liang C."/>
            <person name="Lipzen A."/>
            <person name="Lutzoni F."/>
            <person name="Magnuson J."/>
            <person name="Mondo S."/>
            <person name="Nolan M."/>
            <person name="Ohm R."/>
            <person name="Pangilinan J."/>
            <person name="Park H.-J."/>
            <person name="Ramirez L."/>
            <person name="Alfaro M."/>
            <person name="Sun H."/>
            <person name="Tritt A."/>
            <person name="Yoshinaga Y."/>
            <person name="Zwiers L.-H."/>
            <person name="Turgeon B."/>
            <person name="Goodwin S."/>
            <person name="Spatafora J."/>
            <person name="Crous P."/>
            <person name="Grigoriev I."/>
        </authorList>
    </citation>
    <scope>NUCLEOTIDE SEQUENCE</scope>
    <source>
        <strain evidence="1">CBS 110217</strain>
    </source>
</reference>
<sequence>MFIGAGCRQAGKRLEVVRLRAFFLLIYHAAVSRRLPDLLGAIRESSYQKRASNPCHTRRITHCAMYDATLSSRETQNSIHESASRLTPWNKQIKSAIVSRRGLILRHRPSHSRLIHQLVTTLVFLLDQAPGACGSCGGSGSEGRYITGGSYQFGNSFARSDGIHAINQFCRTHAINGSVLGPDGVQHLNQSLPWTKARVDYNTAKSGKVSTRAIFDIDNRISKLHGETDCNKNGSDSQTILIDIANEVTCKNWLGQGIFGCDVKAEDIGRRSSQDTEWKHGGTFSLPLSYMGSLQDARHGQFEASETL</sequence>
<dbReference type="Proteomes" id="UP000799777">
    <property type="component" value="Unassembled WGS sequence"/>
</dbReference>
<dbReference type="EMBL" id="ML978162">
    <property type="protein sequence ID" value="KAF2034181.1"/>
    <property type="molecule type" value="Genomic_DNA"/>
</dbReference>
<gene>
    <name evidence="1" type="ORF">EK21DRAFT_85625</name>
</gene>
<evidence type="ECO:0000313" key="2">
    <source>
        <dbReference type="Proteomes" id="UP000799777"/>
    </source>
</evidence>
<comment type="caution">
    <text evidence="1">The sequence shown here is derived from an EMBL/GenBank/DDBJ whole genome shotgun (WGS) entry which is preliminary data.</text>
</comment>
<dbReference type="OrthoDB" id="5376762at2759"/>
<organism evidence="1 2">
    <name type="scientific">Setomelanomma holmii</name>
    <dbReference type="NCBI Taxonomy" id="210430"/>
    <lineage>
        <taxon>Eukaryota</taxon>
        <taxon>Fungi</taxon>
        <taxon>Dikarya</taxon>
        <taxon>Ascomycota</taxon>
        <taxon>Pezizomycotina</taxon>
        <taxon>Dothideomycetes</taxon>
        <taxon>Pleosporomycetidae</taxon>
        <taxon>Pleosporales</taxon>
        <taxon>Pleosporineae</taxon>
        <taxon>Phaeosphaeriaceae</taxon>
        <taxon>Setomelanomma</taxon>
    </lineage>
</organism>
<accession>A0A9P4HFG0</accession>
<dbReference type="AlphaFoldDB" id="A0A9P4HFG0"/>
<name>A0A9P4HFG0_9PLEO</name>
<keyword evidence="2" id="KW-1185">Reference proteome</keyword>
<protein>
    <submittedName>
        <fullName evidence="1">Uncharacterized protein</fullName>
    </submittedName>
</protein>